<dbReference type="Proteomes" id="UP000799444">
    <property type="component" value="Unassembled WGS sequence"/>
</dbReference>
<evidence type="ECO:0000313" key="2">
    <source>
        <dbReference type="Proteomes" id="UP000799444"/>
    </source>
</evidence>
<name>A0A9P4QJK2_9PLEO</name>
<keyword evidence="2" id="KW-1185">Reference proteome</keyword>
<dbReference type="AlphaFoldDB" id="A0A9P4QJK2"/>
<reference evidence="1" key="1">
    <citation type="journal article" date="2020" name="Stud. Mycol.">
        <title>101 Dothideomycetes genomes: a test case for predicting lifestyles and emergence of pathogens.</title>
        <authorList>
            <person name="Haridas S."/>
            <person name="Albert R."/>
            <person name="Binder M."/>
            <person name="Bloem J."/>
            <person name="Labutti K."/>
            <person name="Salamov A."/>
            <person name="Andreopoulos B."/>
            <person name="Baker S."/>
            <person name="Barry K."/>
            <person name="Bills G."/>
            <person name="Bluhm B."/>
            <person name="Cannon C."/>
            <person name="Castanera R."/>
            <person name="Culley D."/>
            <person name="Daum C."/>
            <person name="Ezra D."/>
            <person name="Gonzalez J."/>
            <person name="Henrissat B."/>
            <person name="Kuo A."/>
            <person name="Liang C."/>
            <person name="Lipzen A."/>
            <person name="Lutzoni F."/>
            <person name="Magnuson J."/>
            <person name="Mondo S."/>
            <person name="Nolan M."/>
            <person name="Ohm R."/>
            <person name="Pangilinan J."/>
            <person name="Park H.-J."/>
            <person name="Ramirez L."/>
            <person name="Alfaro M."/>
            <person name="Sun H."/>
            <person name="Tritt A."/>
            <person name="Yoshinaga Y."/>
            <person name="Zwiers L.-H."/>
            <person name="Turgeon B."/>
            <person name="Goodwin S."/>
            <person name="Spatafora J."/>
            <person name="Crous P."/>
            <person name="Grigoriev I."/>
        </authorList>
    </citation>
    <scope>NUCLEOTIDE SEQUENCE</scope>
    <source>
        <strain evidence="1">CBS 125425</strain>
    </source>
</reference>
<dbReference type="EMBL" id="ML996278">
    <property type="protein sequence ID" value="KAF2728478.1"/>
    <property type="molecule type" value="Genomic_DNA"/>
</dbReference>
<protein>
    <submittedName>
        <fullName evidence="1">Uncharacterized protein</fullName>
    </submittedName>
</protein>
<sequence>MPPTLDTLPAELLAHILQYADIYNPDATPFHPLQCLAATTHCLRDAAEEVSRLMLNKHAKLTKFPRTVIYRAKWLRWLNTSCWFCKKTSQRKAIFQDEERGPTCCAKCDRAQFPKMTMTEAIANHGLSKLDLFTPNRLLDLPTLTNGEYFVMGNFSTMLSKPDVLARKAYIHGLLGEKAKDEGYLRRRAAAHERIIKHMNARVQHGRVHERTSFIDPVDTSKTTASMRTPEGRANYVTEHLRRERAALGM</sequence>
<accession>A0A9P4QJK2</accession>
<dbReference type="OrthoDB" id="5313288at2759"/>
<organism evidence="1 2">
    <name type="scientific">Polyplosphaeria fusca</name>
    <dbReference type="NCBI Taxonomy" id="682080"/>
    <lineage>
        <taxon>Eukaryota</taxon>
        <taxon>Fungi</taxon>
        <taxon>Dikarya</taxon>
        <taxon>Ascomycota</taxon>
        <taxon>Pezizomycotina</taxon>
        <taxon>Dothideomycetes</taxon>
        <taxon>Pleosporomycetidae</taxon>
        <taxon>Pleosporales</taxon>
        <taxon>Tetraplosphaeriaceae</taxon>
        <taxon>Polyplosphaeria</taxon>
    </lineage>
</organism>
<comment type="caution">
    <text evidence="1">The sequence shown here is derived from an EMBL/GenBank/DDBJ whole genome shotgun (WGS) entry which is preliminary data.</text>
</comment>
<evidence type="ECO:0000313" key="1">
    <source>
        <dbReference type="EMBL" id="KAF2728478.1"/>
    </source>
</evidence>
<gene>
    <name evidence="1" type="ORF">EJ04DRAFT_516556</name>
</gene>
<proteinExistence type="predicted"/>